<feature type="transmembrane region" description="Helical" evidence="3">
    <location>
        <begin position="72"/>
        <end position="92"/>
    </location>
</feature>
<keyword evidence="3" id="KW-0472">Membrane</keyword>
<dbReference type="eggNOG" id="KOG4562">
    <property type="taxonomic scope" value="Eukaryota"/>
</dbReference>
<dbReference type="FunFam" id="1.10.10.1210:FF:000001">
    <property type="entry name" value="melanoma-associated antigen D1"/>
    <property type="match status" value="1"/>
</dbReference>
<feature type="transmembrane region" description="Helical" evidence="3">
    <location>
        <begin position="30"/>
        <end position="52"/>
    </location>
</feature>
<dbReference type="InterPro" id="IPR041898">
    <property type="entry name" value="MAGE_WH1"/>
</dbReference>
<feature type="region of interest" description="Disordered" evidence="2">
    <location>
        <begin position="283"/>
        <end position="315"/>
    </location>
</feature>
<dbReference type="FunFam" id="1.10.10.1200:FF:000007">
    <property type="entry name" value="Melanoma-associated antigen C2"/>
    <property type="match status" value="1"/>
</dbReference>
<feature type="transmembrane region" description="Helical" evidence="3">
    <location>
        <begin position="104"/>
        <end position="125"/>
    </location>
</feature>
<dbReference type="EMBL" id="KN121104">
    <property type="protein sequence ID" value="KFO37098.1"/>
    <property type="molecule type" value="Genomic_DNA"/>
</dbReference>
<keyword evidence="3 5" id="KW-0812">Transmembrane</keyword>
<feature type="transmembrane region" description="Helical" evidence="3">
    <location>
        <begin position="235"/>
        <end position="254"/>
    </location>
</feature>
<proteinExistence type="predicted"/>
<feature type="compositionally biased region" description="Low complexity" evidence="2">
    <location>
        <begin position="299"/>
        <end position="315"/>
    </location>
</feature>
<evidence type="ECO:0000256" key="3">
    <source>
        <dbReference type="SAM" id="Phobius"/>
    </source>
</evidence>
<feature type="non-terminal residue" evidence="5">
    <location>
        <position position="1"/>
    </location>
</feature>
<dbReference type="PANTHER" id="PTHR13568:SF2">
    <property type="entry name" value="TRANSMEMBRANE PROTEIN 185A"/>
    <property type="match status" value="1"/>
</dbReference>
<accession>A0A091E314</accession>
<organism evidence="5 6">
    <name type="scientific">Fukomys damarensis</name>
    <name type="common">Damaraland mole rat</name>
    <name type="synonym">Cryptomys damarensis</name>
    <dbReference type="NCBI Taxonomy" id="885580"/>
    <lineage>
        <taxon>Eukaryota</taxon>
        <taxon>Metazoa</taxon>
        <taxon>Chordata</taxon>
        <taxon>Craniata</taxon>
        <taxon>Vertebrata</taxon>
        <taxon>Euteleostomi</taxon>
        <taxon>Mammalia</taxon>
        <taxon>Eutheria</taxon>
        <taxon>Euarchontoglires</taxon>
        <taxon>Glires</taxon>
        <taxon>Rodentia</taxon>
        <taxon>Hystricomorpha</taxon>
        <taxon>Bathyergidae</taxon>
        <taxon>Fukomys</taxon>
    </lineage>
</organism>
<protein>
    <submittedName>
        <fullName evidence="5">Transmembrane protein 185A</fullName>
    </submittedName>
</protein>
<keyword evidence="3" id="KW-1133">Transmembrane helix</keyword>
<evidence type="ECO:0000256" key="2">
    <source>
        <dbReference type="SAM" id="MobiDB-lite"/>
    </source>
</evidence>
<feature type="transmembrane region" description="Helical" evidence="3">
    <location>
        <begin position="158"/>
        <end position="182"/>
    </location>
</feature>
<dbReference type="SMART" id="SM01373">
    <property type="entry name" value="MAGE"/>
    <property type="match status" value="1"/>
</dbReference>
<dbReference type="PANTHER" id="PTHR13568">
    <property type="entry name" value="FAM11A, B PROTEIN"/>
    <property type="match status" value="1"/>
</dbReference>
<name>A0A091E314_FUKDA</name>
<dbReference type="Gene3D" id="1.10.10.1210">
    <property type="entry name" value="MAGE homology domain, winged helix WH2 motif"/>
    <property type="match status" value="1"/>
</dbReference>
<dbReference type="InterPro" id="IPR002190">
    <property type="entry name" value="MHD_dom"/>
</dbReference>
<dbReference type="Proteomes" id="UP000028990">
    <property type="component" value="Unassembled WGS sequence"/>
</dbReference>
<feature type="transmembrane region" description="Helical" evidence="3">
    <location>
        <begin position="202"/>
        <end position="223"/>
    </location>
</feature>
<dbReference type="Pfam" id="PF01454">
    <property type="entry name" value="MAGE"/>
    <property type="match status" value="1"/>
</dbReference>
<feature type="domain" description="MAGE" evidence="4">
    <location>
        <begin position="330"/>
        <end position="529"/>
    </location>
</feature>
<sequence>FSPSKFLIYACLLLFSVLLALRLDGIIQWSYWAVFAPIWLWKLMVIVGASVGTGVWARNPQYRAEGETCVEFKAMLIAVGIHLLLLMFEVLVCDRIERGSHFWLLVFMPLFFVSPVSVAACVWGFRHDRSLELEILCSVNILQFIFIALRLDKIIHWPWLVVCVPLWILMSFLCLVVLYYIVWSVLFLRSMDVIAEQRRTHITMALSWMTIVVPLLTFEILLVHKLDGHNAFSCIPIFVPLWLSLITLMATTFGQKGGNHCLSVLIIKLLPIIVSESPKHYQLEQDPQNQSETQGLVDSQSHGGSSSEQGEGSSLSCDLLNTESLTSDVIQTEVAELMEFLTLKYLMNKTTTKAEMMKVVTKDYQEHFLMLFKEASHCMLLVFGIDVKEVDPHNHSYVLVPALGLTYDGKESNDKGYPRTILLIIVLGIIHIEENSASEEAIWEMLNGMGLYPGREHCIYGEPRKFLTKDLVQEQYLECLEVPSSDPPRYKFLWGPRAYSETSEKKVLEFWGMLKDTTLKSLSVCFEKSSEDEERELRLGSVESDN</sequence>
<evidence type="ECO:0000256" key="1">
    <source>
        <dbReference type="ARBA" id="ARBA00084104"/>
    </source>
</evidence>
<evidence type="ECO:0000313" key="5">
    <source>
        <dbReference type="EMBL" id="KFO37098.1"/>
    </source>
</evidence>
<feature type="transmembrane region" description="Helical" evidence="3">
    <location>
        <begin position="6"/>
        <end position="23"/>
    </location>
</feature>
<feature type="compositionally biased region" description="Polar residues" evidence="2">
    <location>
        <begin position="285"/>
        <end position="298"/>
    </location>
</feature>
<evidence type="ECO:0000313" key="6">
    <source>
        <dbReference type="Proteomes" id="UP000028990"/>
    </source>
</evidence>
<dbReference type="Pfam" id="PF10269">
    <property type="entry name" value="Tmemb_185A"/>
    <property type="match status" value="1"/>
</dbReference>
<gene>
    <name evidence="5" type="ORF">H920_01505</name>
</gene>
<evidence type="ECO:0000259" key="4">
    <source>
        <dbReference type="PROSITE" id="PS50838"/>
    </source>
</evidence>
<keyword evidence="1" id="KW-0825">Tumor antigen</keyword>
<dbReference type="GO" id="GO:0030425">
    <property type="term" value="C:dendrite"/>
    <property type="evidence" value="ECO:0007669"/>
    <property type="project" value="TreeGrafter"/>
</dbReference>
<dbReference type="PROSITE" id="PS50838">
    <property type="entry name" value="MAGE"/>
    <property type="match status" value="1"/>
</dbReference>
<reference evidence="5 6" key="1">
    <citation type="submission" date="2013-11" db="EMBL/GenBank/DDBJ databases">
        <title>The Damaraland mole rat (Fukomys damarensis) genome and evolution of African mole rats.</title>
        <authorList>
            <person name="Gladyshev V.N."/>
            <person name="Fang X."/>
        </authorList>
    </citation>
    <scope>NUCLEOTIDE SEQUENCE [LARGE SCALE GENOMIC DNA]</scope>
    <source>
        <tissue evidence="5">Liver</tissue>
    </source>
</reference>
<keyword evidence="6" id="KW-1185">Reference proteome</keyword>
<dbReference type="InterPro" id="IPR019396">
    <property type="entry name" value="TM_Fragile-X-F-assoc"/>
</dbReference>
<dbReference type="Gene3D" id="1.10.10.1200">
    <property type="entry name" value="MAGE homology domain, winged helix WH1 motif"/>
    <property type="match status" value="1"/>
</dbReference>
<dbReference type="InterPro" id="IPR041899">
    <property type="entry name" value="MAGE_WH2"/>
</dbReference>
<dbReference type="AlphaFoldDB" id="A0A091E314"/>